<proteinExistence type="inferred from homology"/>
<protein>
    <recommendedName>
        <fullName evidence="10">ABC transporter domain-containing protein</fullName>
    </recommendedName>
</protein>
<keyword evidence="7 9" id="KW-1133">Transmembrane helix</keyword>
<keyword evidence="5" id="KW-0547">Nucleotide-binding</keyword>
<feature type="transmembrane region" description="Helical" evidence="9">
    <location>
        <begin position="1213"/>
        <end position="1234"/>
    </location>
</feature>
<sequence length="1692" mass="188764">MRTANNPLKILRTGSCTLTESAILPCESNDTASKHPNIKQMELPSSLDIADGGLDTEVATCIQNEAQLRSSKDRKWRRELGISYQDLNVSKSVPAHVSRATVSSFLTSSLRVCQQLLVKRTQPTRHILKNCEGLVQSGELVLVLGKPGSGCTTLLKILGGRTSDLLLNKKSNLNYQGIPEKLIQSEFRGEYNYQPEFDLHFPTMTVAQTLSFAANARSIGAVSNSVERAIITMASALGLSSVLQSKVGDDFVRGISGGERHRTSVAETLLCGASLQCWEDVTRGLDSLNALELIKVLRTSAKNEGSAHVVTMNQASQDAYNLFDKVVLLYEGQQIYFGEAGAATKYFNDLGFLCQHRYTTSDFLTSITNPVEVEQFIKPGHEGKVPKTPDDFASIWRKSSEREVLQQSIRSYNERFPIGEKQVEAMRKERKARRASGCYQKSPYNIKFHQQIHLCVTRGFQRLLNNLAPPISALIGNAIVSLILGSVFYNMPEDTSSFFSRGALIFFTIMTNTFLGAFEGAQLWAERPIMRKQFYSALYYPSAEAVASMICDIPNKILLTLSFNLPVYFISNMRRTPQAFLTFYLFALTTLLNGSMLFRLISTISKTLMISIAPGAHFVLLLVIYTGFVLPMTSMHPWLRWVAYLDPVGYAFESLMINEFSDRSFLCTSFVPEGPHYIGVSPDNKMCAIAGATSGQIYVDGDAYLAQKFRFRSAHLWSNLGIAIGLMALLCTLYLFSADYISMLPSRNATEFQNQYQVKDHNTPGDEENFDQRNIIRENKEMEPESLQTERLATTTAGHAAFLWDSLSYEVKTKAGTVRVLDDLEGWIKPGTLTALMGASGAGKTSLLNVLADRTTVGVIGGQMMTDSKYKNDGFAAKVAYAQQQDLHLPTSTVREALILSAHLRQPKSYSEREKLDWVEQLIGTLDMSSFSDSLIGVPGDGLSTEQRKHLTIGVELAARPELLLFLDEPTSGLDNSTAWLICNLLRKLASQGQQILCTIHQPSGALFQMFDRLILLHEGRCLYFGDLGLDSRTVIRYFEQKGARKCEPAENPAEWLLETTKTSTKSWSNIWNESEERRIIKQELNQMKRELMAPANVSPEIPRTSTEFATPLWYQLWILTVRNLRHNWRTPSYLYSRVLLTVGASYLGKLCFHIVLHPPGNLSGPFPPESLAGCRAFEKGISTAVLLGVCILSAAGRFYIRITVHKQFSIDDFLLILGFCCVISGLGTMYPVLDGLYMGQAILSEDPLVLAQIPPNWLEIVYRYHKLVSISGAMIWCAIICVKFSFLFFFRKLIDRINPMITYWRVTMGLTVGVLCYGLTTPFLTCPHFYSIKLLECPQHSKRAIDLSIAQMILDVLSDLLITIIRASGLHYGKPMDAIWEQYWLLVSAEVGLIMTAATTYRSFFVSRNESHRNTSGESSPSGFISLISRVLPPSWRSERSNGTGEIDMGNFRSIKPAGTTNLPAESFPSCPGVIGGIRTLIRSQGRNSHTMSDTSHDVDHVELDSEDVWPLAQTGQNERTIKVQHDIWSSSEVASSTTVETSKHGDIIHTPTAHRQRRRHREQHNLKSNPYQTNHINHCAYYTTYIPSRFINLFSFIPEERDGDGDSVGDGEGDYADGYEGCEGAGAAEVYEAEKELHEGYEEEGVHWDVEEHGNAEDEEGETEAAAGCAHYYVEDVGEGLTAWSVQDIG</sequence>
<dbReference type="Pfam" id="PF00005">
    <property type="entry name" value="ABC_tran"/>
    <property type="match status" value="2"/>
</dbReference>
<keyword evidence="4 9" id="KW-0812">Transmembrane</keyword>
<keyword evidence="6" id="KW-0067">ATP-binding</keyword>
<feature type="transmembrane region" description="Helical" evidence="9">
    <location>
        <begin position="471"/>
        <end position="491"/>
    </location>
</feature>
<keyword evidence="8 9" id="KW-0472">Membrane</keyword>
<evidence type="ECO:0000313" key="11">
    <source>
        <dbReference type="EMBL" id="KAF4633639.1"/>
    </source>
</evidence>
<evidence type="ECO:0000256" key="9">
    <source>
        <dbReference type="SAM" id="Phobius"/>
    </source>
</evidence>
<dbReference type="EMBL" id="JAAMPI010000244">
    <property type="protein sequence ID" value="KAF4633639.1"/>
    <property type="molecule type" value="Genomic_DNA"/>
</dbReference>
<dbReference type="OrthoDB" id="245989at2759"/>
<keyword evidence="12" id="KW-1185">Reference proteome</keyword>
<comment type="caution">
    <text evidence="11">The sequence shown here is derived from an EMBL/GenBank/DDBJ whole genome shotgun (WGS) entry which is preliminary data.</text>
</comment>
<gene>
    <name evidence="11" type="ORF">G7Y89_g4480</name>
</gene>
<dbReference type="PROSITE" id="PS50893">
    <property type="entry name" value="ABC_TRANSPORTER_2"/>
    <property type="match status" value="2"/>
</dbReference>
<evidence type="ECO:0000256" key="7">
    <source>
        <dbReference type="ARBA" id="ARBA00022989"/>
    </source>
</evidence>
<dbReference type="PANTHER" id="PTHR19241">
    <property type="entry name" value="ATP-BINDING CASSETTE TRANSPORTER"/>
    <property type="match status" value="1"/>
</dbReference>
<feature type="transmembrane region" description="Helical" evidence="9">
    <location>
        <begin position="581"/>
        <end position="602"/>
    </location>
</feature>
<feature type="transmembrane region" description="Helical" evidence="9">
    <location>
        <begin position="716"/>
        <end position="736"/>
    </location>
</feature>
<dbReference type="CDD" id="cd03232">
    <property type="entry name" value="ABCG_PDR_domain2"/>
    <property type="match status" value="1"/>
</dbReference>
<evidence type="ECO:0000256" key="3">
    <source>
        <dbReference type="ARBA" id="ARBA00022448"/>
    </source>
</evidence>
<dbReference type="InterPro" id="IPR027417">
    <property type="entry name" value="P-loop_NTPase"/>
</dbReference>
<evidence type="ECO:0000256" key="2">
    <source>
        <dbReference type="ARBA" id="ARBA00006012"/>
    </source>
</evidence>
<evidence type="ECO:0000256" key="6">
    <source>
        <dbReference type="ARBA" id="ARBA00022840"/>
    </source>
</evidence>
<dbReference type="FunFam" id="3.40.50.300:FF:000054">
    <property type="entry name" value="ABC multidrug transporter atrF"/>
    <property type="match status" value="1"/>
</dbReference>
<dbReference type="InterPro" id="IPR013525">
    <property type="entry name" value="ABC2_TM"/>
</dbReference>
<feature type="transmembrane region" description="Helical" evidence="9">
    <location>
        <begin position="1303"/>
        <end position="1325"/>
    </location>
</feature>
<evidence type="ECO:0000256" key="4">
    <source>
        <dbReference type="ARBA" id="ARBA00022692"/>
    </source>
</evidence>
<dbReference type="GO" id="GO:0016020">
    <property type="term" value="C:membrane"/>
    <property type="evidence" value="ECO:0007669"/>
    <property type="project" value="UniProtKB-SubCell"/>
</dbReference>
<dbReference type="Pfam" id="PF06422">
    <property type="entry name" value="PDR_CDR"/>
    <property type="match status" value="1"/>
</dbReference>
<feature type="transmembrane region" description="Helical" evidence="9">
    <location>
        <begin position="1268"/>
        <end position="1291"/>
    </location>
</feature>
<accession>A0A8H4RRI7</accession>
<dbReference type="GO" id="GO:0016887">
    <property type="term" value="F:ATP hydrolysis activity"/>
    <property type="evidence" value="ECO:0007669"/>
    <property type="project" value="InterPro"/>
</dbReference>
<feature type="domain" description="ABC transporter" evidence="10">
    <location>
        <begin position="787"/>
        <end position="1044"/>
    </location>
</feature>
<dbReference type="InterPro" id="IPR034003">
    <property type="entry name" value="ABCG_PDR_2"/>
</dbReference>
<dbReference type="Proteomes" id="UP000566819">
    <property type="component" value="Unassembled WGS sequence"/>
</dbReference>
<feature type="domain" description="ABC transporter" evidence="10">
    <location>
        <begin position="112"/>
        <end position="356"/>
    </location>
</feature>
<evidence type="ECO:0000259" key="10">
    <source>
        <dbReference type="PROSITE" id="PS50893"/>
    </source>
</evidence>
<name>A0A8H4RRI7_9HELO</name>
<comment type="similarity">
    <text evidence="2">Belongs to the ABC transporter superfamily. ABCG family. PDR (TC 3.A.1.205) subfamily.</text>
</comment>
<evidence type="ECO:0000256" key="8">
    <source>
        <dbReference type="ARBA" id="ARBA00023136"/>
    </source>
</evidence>
<dbReference type="InterPro" id="IPR003439">
    <property type="entry name" value="ABC_transporter-like_ATP-bd"/>
</dbReference>
<dbReference type="InterPro" id="IPR003593">
    <property type="entry name" value="AAA+_ATPase"/>
</dbReference>
<keyword evidence="3" id="KW-0813">Transport</keyword>
<dbReference type="Gene3D" id="3.40.50.300">
    <property type="entry name" value="P-loop containing nucleotide triphosphate hydrolases"/>
    <property type="match status" value="2"/>
</dbReference>
<comment type="subcellular location">
    <subcellularLocation>
        <location evidence="1">Membrane</location>
        <topology evidence="1">Multi-pass membrane protein</topology>
    </subcellularLocation>
</comment>
<feature type="transmembrane region" description="Helical" evidence="9">
    <location>
        <begin position="503"/>
        <end position="525"/>
    </location>
</feature>
<dbReference type="Pfam" id="PF01061">
    <property type="entry name" value="ABC2_membrane"/>
    <property type="match status" value="1"/>
</dbReference>
<dbReference type="GO" id="GO:0005524">
    <property type="term" value="F:ATP binding"/>
    <property type="evidence" value="ECO:0007669"/>
    <property type="project" value="UniProtKB-KW"/>
</dbReference>
<feature type="transmembrane region" description="Helical" evidence="9">
    <location>
        <begin position="608"/>
        <end position="630"/>
    </location>
</feature>
<feature type="transmembrane region" description="Helical" evidence="9">
    <location>
        <begin position="1181"/>
        <end position="1201"/>
    </location>
</feature>
<reference evidence="11 12" key="1">
    <citation type="submission" date="2020-03" db="EMBL/GenBank/DDBJ databases">
        <title>Draft Genome Sequence of Cudoniella acicularis.</title>
        <authorList>
            <person name="Buettner E."/>
            <person name="Kellner H."/>
        </authorList>
    </citation>
    <scope>NUCLEOTIDE SEQUENCE [LARGE SCALE GENOMIC DNA]</scope>
    <source>
        <strain evidence="11 12">DSM 108380</strain>
    </source>
</reference>
<feature type="transmembrane region" description="Helical" evidence="9">
    <location>
        <begin position="545"/>
        <end position="569"/>
    </location>
</feature>
<evidence type="ECO:0000256" key="1">
    <source>
        <dbReference type="ARBA" id="ARBA00004141"/>
    </source>
</evidence>
<dbReference type="SUPFAM" id="SSF52540">
    <property type="entry name" value="P-loop containing nucleoside triphosphate hydrolases"/>
    <property type="match status" value="2"/>
</dbReference>
<dbReference type="GO" id="GO:0140359">
    <property type="term" value="F:ABC-type transporter activity"/>
    <property type="evidence" value="ECO:0007669"/>
    <property type="project" value="InterPro"/>
</dbReference>
<evidence type="ECO:0000256" key="5">
    <source>
        <dbReference type="ARBA" id="ARBA00022741"/>
    </source>
</evidence>
<organism evidence="11 12">
    <name type="scientific">Cudoniella acicularis</name>
    <dbReference type="NCBI Taxonomy" id="354080"/>
    <lineage>
        <taxon>Eukaryota</taxon>
        <taxon>Fungi</taxon>
        <taxon>Dikarya</taxon>
        <taxon>Ascomycota</taxon>
        <taxon>Pezizomycotina</taxon>
        <taxon>Leotiomycetes</taxon>
        <taxon>Helotiales</taxon>
        <taxon>Tricladiaceae</taxon>
        <taxon>Cudoniella</taxon>
    </lineage>
</organism>
<evidence type="ECO:0000313" key="12">
    <source>
        <dbReference type="Proteomes" id="UP000566819"/>
    </source>
</evidence>
<dbReference type="InterPro" id="IPR010929">
    <property type="entry name" value="PDR_CDR_ABC"/>
</dbReference>
<dbReference type="SMART" id="SM00382">
    <property type="entry name" value="AAA"/>
    <property type="match status" value="2"/>
</dbReference>